<dbReference type="EMBL" id="KL367550">
    <property type="protein sequence ID" value="KFD64816.1"/>
    <property type="molecule type" value="Genomic_DNA"/>
</dbReference>
<gene>
    <name evidence="1" type="ORF">M514_23028</name>
</gene>
<organism evidence="1">
    <name type="scientific">Trichuris suis</name>
    <name type="common">pig whipworm</name>
    <dbReference type="NCBI Taxonomy" id="68888"/>
    <lineage>
        <taxon>Eukaryota</taxon>
        <taxon>Metazoa</taxon>
        <taxon>Ecdysozoa</taxon>
        <taxon>Nematoda</taxon>
        <taxon>Enoplea</taxon>
        <taxon>Dorylaimia</taxon>
        <taxon>Trichinellida</taxon>
        <taxon>Trichuridae</taxon>
        <taxon>Trichuris</taxon>
    </lineage>
</organism>
<protein>
    <submittedName>
        <fullName evidence="1">Uncharacterized protein</fullName>
    </submittedName>
</protein>
<proteinExistence type="predicted"/>
<dbReference type="AlphaFoldDB" id="A0A085N5S0"/>
<sequence>MEEQQTKATNFWVYIDLDQGRGTSGPGDHTVPPAEATAGVHEIQQVNITLTGGGGPSGVGHAALPCPCHLTNEFFYKSMMKDSGYDNDYLSSPYASKAELPFGFGLDASLALGLLAVVF</sequence>
<dbReference type="Proteomes" id="UP000030758">
    <property type="component" value="Unassembled WGS sequence"/>
</dbReference>
<name>A0A085N5S0_9BILA</name>
<accession>A0A085N5S0</accession>
<reference evidence="1" key="1">
    <citation type="journal article" date="2014" name="Nat. Genet.">
        <title>Genome and transcriptome of the porcine whipworm Trichuris suis.</title>
        <authorList>
            <person name="Jex A.R."/>
            <person name="Nejsum P."/>
            <person name="Schwarz E.M."/>
            <person name="Hu L."/>
            <person name="Young N.D."/>
            <person name="Hall R.S."/>
            <person name="Korhonen P.K."/>
            <person name="Liao S."/>
            <person name="Thamsborg S."/>
            <person name="Xia J."/>
            <person name="Xu P."/>
            <person name="Wang S."/>
            <person name="Scheerlinck J.P."/>
            <person name="Hofmann A."/>
            <person name="Sternberg P.W."/>
            <person name="Wang J."/>
            <person name="Gasser R.B."/>
        </authorList>
    </citation>
    <scope>NUCLEOTIDE SEQUENCE [LARGE SCALE GENOMIC DNA]</scope>
    <source>
        <strain evidence="1">DCEP-RM93F</strain>
    </source>
</reference>
<evidence type="ECO:0000313" key="1">
    <source>
        <dbReference type="EMBL" id="KFD64816.1"/>
    </source>
</evidence>